<sequence length="255" mass="27885">MSIKGIELHPGHWKNTGSGANGLINEVTEARKVTKRVYEILQAHKVPATYFEDNTSSNQQQNLNALVKHHNADRDDLVVSIHFNAVAGIKESDIGTEVLYYSQKALATKLAAAISAASGLKNRGAKKRDGLAVLTKIFEPAVLIEVCFVNSRADVKKYQEHFEKICLAIAETLGAHIGLTLKKPVAASNKTVVAKEGNILVLNGVGRKEAQDLIRRACKEGVFDASYHTEERIAGYTDSELVSYQIAYVNRTVKA</sequence>
<dbReference type="RefSeq" id="WP_075399823.1">
    <property type="nucleotide sequence ID" value="NZ_MSDU01000075.1"/>
</dbReference>
<reference evidence="2 3" key="1">
    <citation type="submission" date="2016-12" db="EMBL/GenBank/DDBJ databases">
        <title>Domibacillus antri genome sequencing.</title>
        <authorList>
            <person name="Verma A."/>
            <person name="Krishnamurthi S."/>
        </authorList>
    </citation>
    <scope>NUCLEOTIDE SEQUENCE [LARGE SCALE GENOMIC DNA]</scope>
    <source>
        <strain evidence="2 3">XD80</strain>
    </source>
</reference>
<dbReference type="InterPro" id="IPR002508">
    <property type="entry name" value="MurNAc-LAA_cat"/>
</dbReference>
<dbReference type="GO" id="GO:0009253">
    <property type="term" value="P:peptidoglycan catabolic process"/>
    <property type="evidence" value="ECO:0007669"/>
    <property type="project" value="InterPro"/>
</dbReference>
<evidence type="ECO:0000313" key="2">
    <source>
        <dbReference type="EMBL" id="OLN21116.1"/>
    </source>
</evidence>
<dbReference type="OrthoDB" id="9763643at2"/>
<evidence type="ECO:0000313" key="3">
    <source>
        <dbReference type="Proteomes" id="UP000185568"/>
    </source>
</evidence>
<dbReference type="GO" id="GO:0030288">
    <property type="term" value="C:outer membrane-bounded periplasmic space"/>
    <property type="evidence" value="ECO:0007669"/>
    <property type="project" value="TreeGrafter"/>
</dbReference>
<dbReference type="Proteomes" id="UP000185568">
    <property type="component" value="Unassembled WGS sequence"/>
</dbReference>
<dbReference type="GO" id="GO:0008745">
    <property type="term" value="F:N-acetylmuramoyl-L-alanine amidase activity"/>
    <property type="evidence" value="ECO:0007669"/>
    <property type="project" value="InterPro"/>
</dbReference>
<dbReference type="PANTHER" id="PTHR30404">
    <property type="entry name" value="N-ACETYLMURAMOYL-L-ALANINE AMIDASE"/>
    <property type="match status" value="1"/>
</dbReference>
<dbReference type="InterPro" id="IPR050695">
    <property type="entry name" value="N-acetylmuramoyl_amidase_3"/>
</dbReference>
<dbReference type="EMBL" id="MSDU01000075">
    <property type="protein sequence ID" value="OLN21116.1"/>
    <property type="molecule type" value="Genomic_DNA"/>
</dbReference>
<gene>
    <name evidence="2" type="ORF">BTO30_16700</name>
</gene>
<organism evidence="2 3">
    <name type="scientific">Domibacillus antri</name>
    <dbReference type="NCBI Taxonomy" id="1714264"/>
    <lineage>
        <taxon>Bacteria</taxon>
        <taxon>Bacillati</taxon>
        <taxon>Bacillota</taxon>
        <taxon>Bacilli</taxon>
        <taxon>Bacillales</taxon>
        <taxon>Bacillaceae</taxon>
        <taxon>Domibacillus</taxon>
    </lineage>
</organism>
<name>A0A1Q8Q1A1_9BACI</name>
<evidence type="ECO:0000259" key="1">
    <source>
        <dbReference type="SMART" id="SM00646"/>
    </source>
</evidence>
<comment type="caution">
    <text evidence="2">The sequence shown here is derived from an EMBL/GenBank/DDBJ whole genome shotgun (WGS) entry which is preliminary data.</text>
</comment>
<keyword evidence="3" id="KW-1185">Reference proteome</keyword>
<accession>A0A1Q8Q1A1</accession>
<dbReference type="STRING" id="1714264.BTO30_16700"/>
<dbReference type="SMART" id="SM00646">
    <property type="entry name" value="Ami_3"/>
    <property type="match status" value="1"/>
</dbReference>
<dbReference type="Pfam" id="PF01520">
    <property type="entry name" value="Amidase_3"/>
    <property type="match status" value="1"/>
</dbReference>
<dbReference type="CDD" id="cd02696">
    <property type="entry name" value="MurNAc-LAA"/>
    <property type="match status" value="1"/>
</dbReference>
<dbReference type="SUPFAM" id="SSF53187">
    <property type="entry name" value="Zn-dependent exopeptidases"/>
    <property type="match status" value="1"/>
</dbReference>
<proteinExistence type="predicted"/>
<feature type="domain" description="MurNAc-LAA" evidence="1">
    <location>
        <begin position="64"/>
        <end position="170"/>
    </location>
</feature>
<protein>
    <recommendedName>
        <fullName evidence="1">MurNAc-LAA domain-containing protein</fullName>
    </recommendedName>
</protein>
<dbReference type="PANTHER" id="PTHR30404:SF8">
    <property type="entry name" value="AUTOLYSIN PH-RELATED"/>
    <property type="match status" value="1"/>
</dbReference>
<dbReference type="AlphaFoldDB" id="A0A1Q8Q1A1"/>
<dbReference type="Gene3D" id="3.40.630.40">
    <property type="entry name" value="Zn-dependent exopeptidases"/>
    <property type="match status" value="1"/>
</dbReference>